<evidence type="ECO:0000256" key="1">
    <source>
        <dbReference type="SAM" id="Phobius"/>
    </source>
</evidence>
<accession>A0A2A4Z4V2</accession>
<dbReference type="AlphaFoldDB" id="A0A2A4Z4V2"/>
<sequence>MRFLKQLKKFDKFLIILGIFVFIFYTPLITPIGIFLYSLFGAIAAALTYLLVIVAAGLFFILILARICQLIFGYFFSSIHYAFCLFLSLMILTLPPFLMNRKIDATAQYLTKSNMNTIDKSVSLDSIALVTNDSRFKNQCEQFCQRLLINKQVKKVIMAKTELVVDALSLNIEGTVYWMEQRDNCPETHLTEAGAPFKPKFMDFNSISLDPRKLISHAALNGDCLLSKKQVIRAADLAIFQLNQPKVEPIPIYLKNPYISTSKLIAYSHNAETKLKVFQATQVRLYKLFPFLFVPPTGGYSFHFRQEPSHIGGPNKLRQPPIQLLLTHEFGLNLQIDDQKFAKQLQTEVIASLGQNQIITANLSKLYDLYFDSISRQFKPDETDVKLTLKLLSIDGFPMLNSIKNALRRILPQHDQYKEQFAQQLFNKLNAFTPDKSEEFISRQYRELRYINNALGELPLDSYNISLERLNELAKDRYDREFNYNVFKFLANYGDAALPTLFYLLEDDDPEPLVDSQHRSRLISTVMQNICLIGLGADKLQNQMIIERIYKWLNSDDYPLSGRNKRPTISTMIGLGAEPEKLWLHIKSNEKNALSYKRFKKITEYKLNKKCKYH</sequence>
<dbReference type="EMBL" id="NVUS01000005">
    <property type="protein sequence ID" value="PCJ02057.1"/>
    <property type="molecule type" value="Genomic_DNA"/>
</dbReference>
<feature type="transmembrane region" description="Helical" evidence="1">
    <location>
        <begin position="12"/>
        <end position="37"/>
    </location>
</feature>
<name>A0A2A4Z4V2_9PROT</name>
<evidence type="ECO:0000313" key="2">
    <source>
        <dbReference type="EMBL" id="PCJ02057.1"/>
    </source>
</evidence>
<feature type="transmembrane region" description="Helical" evidence="1">
    <location>
        <begin position="43"/>
        <end position="64"/>
    </location>
</feature>
<protein>
    <submittedName>
        <fullName evidence="2">Uncharacterized protein</fullName>
    </submittedName>
</protein>
<keyword evidence="1" id="KW-0472">Membrane</keyword>
<reference evidence="2" key="2">
    <citation type="journal article" date="2018" name="ISME J.">
        <title>A dynamic microbial community with high functional redundancy inhabits the cold, oxic subseafloor aquifer.</title>
        <authorList>
            <person name="Tully B.J."/>
            <person name="Wheat C.G."/>
            <person name="Glazer B.T."/>
            <person name="Huber J.A."/>
        </authorList>
    </citation>
    <scope>NUCLEOTIDE SEQUENCE</scope>
    <source>
        <strain evidence="2">NORP83</strain>
    </source>
</reference>
<comment type="caution">
    <text evidence="2">The sequence shown here is derived from an EMBL/GenBank/DDBJ whole genome shotgun (WGS) entry which is preliminary data.</text>
</comment>
<feature type="transmembrane region" description="Helical" evidence="1">
    <location>
        <begin position="71"/>
        <end position="94"/>
    </location>
</feature>
<reference key="1">
    <citation type="submission" date="2017-08" db="EMBL/GenBank/DDBJ databases">
        <title>A dynamic microbial community with high functional redundancy inhabits the cold, oxic subseafloor aquifer.</title>
        <authorList>
            <person name="Tully B.J."/>
            <person name="Wheat C.G."/>
            <person name="Glazer B.T."/>
            <person name="Huber J.A."/>
        </authorList>
    </citation>
    <scope>NUCLEOTIDE SEQUENCE [LARGE SCALE GENOMIC DNA]</scope>
</reference>
<proteinExistence type="predicted"/>
<keyword evidence="1" id="KW-1133">Transmembrane helix</keyword>
<keyword evidence="1" id="KW-0812">Transmembrane</keyword>
<gene>
    <name evidence="2" type="ORF">COB13_05530</name>
</gene>
<organism evidence="2">
    <name type="scientific">OCS116 cluster bacterium</name>
    <dbReference type="NCBI Taxonomy" id="2030921"/>
    <lineage>
        <taxon>Bacteria</taxon>
        <taxon>Pseudomonadati</taxon>
        <taxon>Pseudomonadota</taxon>
        <taxon>Alphaproteobacteria</taxon>
        <taxon>OCS116 cluster</taxon>
    </lineage>
</organism>